<sequence>MRKECADHVMASGLHHRVPECLLTSWPRAILAASDRPLAGASNIASGMPCVIPSTVARRIPSARLDLSSGIACFVSGMYRDNRRGLAPRLRQTVCISKQRRRVIRATNISEVISVAHPVAENLSVPREIYAEGPSLRDLFCATRAVGLHLARFRPAIAASVRPPARGIHA</sequence>
<dbReference type="KEGG" id="bam:Bamb_4208"/>
<accession>Q0B7W2</accession>
<gene>
    <name evidence="1" type="ordered locus">Bamb_4208</name>
</gene>
<dbReference type="AlphaFoldDB" id="Q0B7W2"/>
<reference evidence="1" key="1">
    <citation type="submission" date="2006-08" db="EMBL/GenBank/DDBJ databases">
        <title>Complete sequence of Chromosome 2 of Burkholderia cepacia AMMD.</title>
        <authorList>
            <consortium name="US DOE Joint Genome Institute"/>
            <person name="Copeland A."/>
            <person name="Lucas S."/>
            <person name="Lapidus A."/>
            <person name="Barry K."/>
            <person name="Detter J.C."/>
            <person name="Glavina del Rio T."/>
            <person name="Hammon N."/>
            <person name="Israni S."/>
            <person name="Pitluck S."/>
            <person name="Bruce D."/>
            <person name="Chain P."/>
            <person name="Malfatti S."/>
            <person name="Shin M."/>
            <person name="Vergez L."/>
            <person name="Schmutz J."/>
            <person name="Larimer F."/>
            <person name="Land M."/>
            <person name="Hauser L."/>
            <person name="Kyrpides N."/>
            <person name="Kim E."/>
            <person name="Parke J."/>
            <person name="Coenye T."/>
            <person name="Konstantinidis K."/>
            <person name="Ramette A."/>
            <person name="Tiedje J."/>
            <person name="Richardson P."/>
        </authorList>
    </citation>
    <scope>NUCLEOTIDE SEQUENCE</scope>
    <source>
        <strain evidence="1">AMMD</strain>
    </source>
</reference>
<evidence type="ECO:0000313" key="2">
    <source>
        <dbReference type="Proteomes" id="UP000000662"/>
    </source>
</evidence>
<keyword evidence="2" id="KW-1185">Reference proteome</keyword>
<protein>
    <submittedName>
        <fullName evidence="1">Uncharacterized protein</fullName>
    </submittedName>
</protein>
<dbReference type="Proteomes" id="UP000000662">
    <property type="component" value="Chromosome 2"/>
</dbReference>
<organism evidence="1 2">
    <name type="scientific">Burkholderia ambifaria (strain ATCC BAA-244 / DSM 16087 / CCUG 44356 / LMG 19182 / AMMD)</name>
    <name type="common">Burkholderia cepacia (strain AMMD)</name>
    <dbReference type="NCBI Taxonomy" id="339670"/>
    <lineage>
        <taxon>Bacteria</taxon>
        <taxon>Pseudomonadati</taxon>
        <taxon>Pseudomonadota</taxon>
        <taxon>Betaproteobacteria</taxon>
        <taxon>Burkholderiales</taxon>
        <taxon>Burkholderiaceae</taxon>
        <taxon>Burkholderia</taxon>
        <taxon>Burkholderia cepacia complex</taxon>
    </lineage>
</organism>
<evidence type="ECO:0000313" key="1">
    <source>
        <dbReference type="EMBL" id="ABI89761.1"/>
    </source>
</evidence>
<dbReference type="EMBL" id="CP000441">
    <property type="protein sequence ID" value="ABI89761.1"/>
    <property type="molecule type" value="Genomic_DNA"/>
</dbReference>
<name>Q0B7W2_BURCM</name>
<proteinExistence type="predicted"/>